<feature type="domain" description="C2H2-type" evidence="1">
    <location>
        <begin position="28"/>
        <end position="48"/>
    </location>
</feature>
<dbReference type="SUPFAM" id="SSF57667">
    <property type="entry name" value="beta-beta-alpha zinc fingers"/>
    <property type="match status" value="1"/>
</dbReference>
<organism evidence="2 3">
    <name type="scientific">Thalictrum thalictroides</name>
    <name type="common">Rue-anemone</name>
    <name type="synonym">Anemone thalictroides</name>
    <dbReference type="NCBI Taxonomy" id="46969"/>
    <lineage>
        <taxon>Eukaryota</taxon>
        <taxon>Viridiplantae</taxon>
        <taxon>Streptophyta</taxon>
        <taxon>Embryophyta</taxon>
        <taxon>Tracheophyta</taxon>
        <taxon>Spermatophyta</taxon>
        <taxon>Magnoliopsida</taxon>
        <taxon>Ranunculales</taxon>
        <taxon>Ranunculaceae</taxon>
        <taxon>Thalictroideae</taxon>
        <taxon>Thalictrum</taxon>
    </lineage>
</organism>
<dbReference type="Proteomes" id="UP000554482">
    <property type="component" value="Unassembled WGS sequence"/>
</dbReference>
<dbReference type="InterPro" id="IPR013087">
    <property type="entry name" value="Znf_C2H2_type"/>
</dbReference>
<comment type="caution">
    <text evidence="2">The sequence shown here is derived from an EMBL/GenBank/DDBJ whole genome shotgun (WGS) entry which is preliminary data.</text>
</comment>
<evidence type="ECO:0000259" key="1">
    <source>
        <dbReference type="PROSITE" id="PS00028"/>
    </source>
</evidence>
<dbReference type="InterPro" id="IPR036236">
    <property type="entry name" value="Znf_C2H2_sf"/>
</dbReference>
<accession>A0A7J6UYT3</accession>
<name>A0A7J6UYT3_THATH</name>
<dbReference type="PROSITE" id="PS00028">
    <property type="entry name" value="ZINC_FINGER_C2H2_1"/>
    <property type="match status" value="1"/>
</dbReference>
<evidence type="ECO:0000313" key="2">
    <source>
        <dbReference type="EMBL" id="KAF5177342.1"/>
    </source>
</evidence>
<evidence type="ECO:0000313" key="3">
    <source>
        <dbReference type="Proteomes" id="UP000554482"/>
    </source>
</evidence>
<dbReference type="EMBL" id="JABWDY010041514">
    <property type="protein sequence ID" value="KAF5177342.1"/>
    <property type="molecule type" value="Genomic_DNA"/>
</dbReference>
<proteinExistence type="predicted"/>
<keyword evidence="3" id="KW-1185">Reference proteome</keyword>
<reference evidence="2 3" key="1">
    <citation type="submission" date="2020-06" db="EMBL/GenBank/DDBJ databases">
        <title>Transcriptomic and genomic resources for Thalictrum thalictroides and T. hernandezii: Facilitating candidate gene discovery in an emerging model plant lineage.</title>
        <authorList>
            <person name="Arias T."/>
            <person name="Riano-Pachon D.M."/>
            <person name="Di Stilio V.S."/>
        </authorList>
    </citation>
    <scope>NUCLEOTIDE SEQUENCE [LARGE SCALE GENOMIC DNA]</scope>
    <source>
        <strain evidence="3">cv. WT478/WT964</strain>
        <tissue evidence="2">Leaves</tissue>
    </source>
</reference>
<protein>
    <recommendedName>
        <fullName evidence="1">C2H2-type domain-containing protein</fullName>
    </recommendedName>
</protein>
<gene>
    <name evidence="2" type="ORF">FRX31_033071</name>
</gene>
<sequence>MAVVGSIYPSNTTGITEINCMIPKWYTCRFCNKKFSLSQAIAGHTWGHMRIIGFVSTRETARRAAAALKVTKARKRVALANMSSYSPISFTSVNMFSMQRTPSKQSNKKLNGNVLPMKQMTIVKEEKEELDLTLRLGRP</sequence>
<dbReference type="AlphaFoldDB" id="A0A7J6UYT3"/>